<evidence type="ECO:0000256" key="1">
    <source>
        <dbReference type="ARBA" id="ARBA00022801"/>
    </source>
</evidence>
<dbReference type="InterPro" id="IPR001870">
    <property type="entry name" value="B30.2/SPRY"/>
</dbReference>
<dbReference type="InterPro" id="IPR015797">
    <property type="entry name" value="NUDIX_hydrolase-like_dom_sf"/>
</dbReference>
<dbReference type="Pfam" id="PF00293">
    <property type="entry name" value="NUDIX"/>
    <property type="match status" value="1"/>
</dbReference>
<dbReference type="InterPro" id="IPR043136">
    <property type="entry name" value="B30.2/SPRY_sf"/>
</dbReference>
<keyword evidence="4" id="KW-1185">Reference proteome</keyword>
<dbReference type="PANTHER" id="PTHR22769:SF56">
    <property type="entry name" value="8-OXO-DGDP PHOSPHATASE NUDT18"/>
    <property type="match status" value="1"/>
</dbReference>
<sequence length="466" mass="53000">MRRLSSNIAIGLAGASMPKEGKMVGDYAGSYAYVNNGTFRSYTVHNDQIFSNKKPKFEIDDIVGVGVNLTTRQIFYTNNGQRFDILDLQLDIAAGLYPAVRWRGCKMNANHRPMSKCPSSHPGNRGERVTVTRLLRCKSRTGLRNDLSAHPDDNVTYIVSAIALRDGPRGREVLLMREAKEKCRGKWYMPAGHVEPGETLEEACKRELREETGLECAVDTLLCVEVRGSGWYRMAFAVEPNGGELKQEPDQESLGAGWHPLELVRRKRNDADGLQLRCRDFMSILAEAERYADWKRRMGLRGISAALPWAPILNRDEAQPGLFVDFVIVRQSVVSNRLECLVHRCVRDQLQLLDELTLPDAFPSVEFGFEFFLPSVITKVYRHVLDDGHCVLELPEAVTALWCLPAPMSSVRHGIRLRLLCRHKRSAQRGQILAPQRYRWIELDHPEVLSTLYLLDEQFRPKLFLL</sequence>
<dbReference type="InterPro" id="IPR020476">
    <property type="entry name" value="Nudix_hydrolase"/>
</dbReference>
<dbReference type="WBParaSite" id="GPLIN_000292100">
    <property type="protein sequence ID" value="GPLIN_000292100"/>
    <property type="gene ID" value="GPLIN_000292100"/>
</dbReference>
<dbReference type="PROSITE" id="PS51462">
    <property type="entry name" value="NUDIX"/>
    <property type="match status" value="1"/>
</dbReference>
<reference evidence="4" key="1">
    <citation type="submission" date="2014-05" db="EMBL/GenBank/DDBJ databases">
        <title>The genome and life-stage specific transcriptomes of Globodera pallida elucidate key aspects of plant parasitism by a cyst nematode.</title>
        <authorList>
            <person name="Cotton J.A."/>
            <person name="Lilley C.J."/>
            <person name="Jones L.M."/>
            <person name="Kikuchi T."/>
            <person name="Reid A.J."/>
            <person name="Thorpe P."/>
            <person name="Tsai I.J."/>
            <person name="Beasley H."/>
            <person name="Blok V."/>
            <person name="Cock P.J.A."/>
            <person name="Van den Akker S.E."/>
            <person name="Holroyd N."/>
            <person name="Hunt M."/>
            <person name="Mantelin S."/>
            <person name="Naghra H."/>
            <person name="Pain A."/>
            <person name="Palomares-Rius J.E."/>
            <person name="Zarowiecki M."/>
            <person name="Berriman M."/>
            <person name="Jones J.T."/>
            <person name="Urwin P.E."/>
        </authorList>
    </citation>
    <scope>NUCLEOTIDE SEQUENCE [LARGE SCALE GENOMIC DNA]</scope>
    <source>
        <strain evidence="4">Lindley</strain>
    </source>
</reference>
<dbReference type="InterPro" id="IPR003877">
    <property type="entry name" value="SPRY_dom"/>
</dbReference>
<keyword evidence="1" id="KW-0378">Hydrolase</keyword>
<dbReference type="PANTHER" id="PTHR22769">
    <property type="entry name" value="MUTT/NUDIX HYDROLASE"/>
    <property type="match status" value="1"/>
</dbReference>
<dbReference type="InterPro" id="IPR000086">
    <property type="entry name" value="NUDIX_hydrolase_dom"/>
</dbReference>
<proteinExistence type="predicted"/>
<feature type="domain" description="Nudix hydrolase" evidence="3">
    <location>
        <begin position="155"/>
        <end position="283"/>
    </location>
</feature>
<dbReference type="InterPro" id="IPR044736">
    <property type="entry name" value="Gid1/RanBPM/SPLA_SPRY"/>
</dbReference>
<dbReference type="SUPFAM" id="SSF55811">
    <property type="entry name" value="Nudix"/>
    <property type="match status" value="1"/>
</dbReference>
<dbReference type="Gene3D" id="2.60.120.920">
    <property type="match status" value="1"/>
</dbReference>
<dbReference type="SMART" id="SM00449">
    <property type="entry name" value="SPRY"/>
    <property type="match status" value="1"/>
</dbReference>
<protein>
    <submittedName>
        <fullName evidence="5">Nudix hydrolase domain-containing protein</fullName>
    </submittedName>
</protein>
<evidence type="ECO:0000313" key="4">
    <source>
        <dbReference type="Proteomes" id="UP000050741"/>
    </source>
</evidence>
<reference evidence="5" key="2">
    <citation type="submission" date="2016-06" db="UniProtKB">
        <authorList>
            <consortium name="WormBaseParasite"/>
        </authorList>
    </citation>
    <scope>IDENTIFICATION</scope>
</reference>
<dbReference type="Pfam" id="PF00622">
    <property type="entry name" value="SPRY"/>
    <property type="match status" value="1"/>
</dbReference>
<dbReference type="CDD" id="cd12885">
    <property type="entry name" value="SPRY_RanBP_like"/>
    <property type="match status" value="1"/>
</dbReference>
<dbReference type="GO" id="GO:0044715">
    <property type="term" value="F:8-oxo-dGDP phosphatase activity"/>
    <property type="evidence" value="ECO:0007669"/>
    <property type="project" value="TreeGrafter"/>
</dbReference>
<accession>A0A183BQN5</accession>
<feature type="domain" description="B30.2/SPRY" evidence="2">
    <location>
        <begin position="1"/>
        <end position="116"/>
    </location>
</feature>
<dbReference type="Gene3D" id="3.90.79.10">
    <property type="entry name" value="Nucleoside Triphosphate Pyrophosphohydrolase"/>
    <property type="match status" value="1"/>
</dbReference>
<dbReference type="InterPro" id="IPR013320">
    <property type="entry name" value="ConA-like_dom_sf"/>
</dbReference>
<dbReference type="GO" id="GO:0044716">
    <property type="term" value="F:8-oxo-GDP phosphatase activity"/>
    <property type="evidence" value="ECO:0007669"/>
    <property type="project" value="TreeGrafter"/>
</dbReference>
<dbReference type="SUPFAM" id="SSF49899">
    <property type="entry name" value="Concanavalin A-like lectins/glucanases"/>
    <property type="match status" value="1"/>
</dbReference>
<name>A0A183BQN5_GLOPA</name>
<dbReference type="PROSITE" id="PS50188">
    <property type="entry name" value="B302_SPRY"/>
    <property type="match status" value="1"/>
</dbReference>
<evidence type="ECO:0000259" key="3">
    <source>
        <dbReference type="PROSITE" id="PS51462"/>
    </source>
</evidence>
<evidence type="ECO:0000259" key="2">
    <source>
        <dbReference type="PROSITE" id="PS50188"/>
    </source>
</evidence>
<dbReference type="Proteomes" id="UP000050741">
    <property type="component" value="Unassembled WGS sequence"/>
</dbReference>
<dbReference type="PROSITE" id="PS00893">
    <property type="entry name" value="NUDIX_BOX"/>
    <property type="match status" value="1"/>
</dbReference>
<organism evidence="4 5">
    <name type="scientific">Globodera pallida</name>
    <name type="common">Potato cyst nematode worm</name>
    <name type="synonym">Heterodera pallida</name>
    <dbReference type="NCBI Taxonomy" id="36090"/>
    <lineage>
        <taxon>Eukaryota</taxon>
        <taxon>Metazoa</taxon>
        <taxon>Ecdysozoa</taxon>
        <taxon>Nematoda</taxon>
        <taxon>Chromadorea</taxon>
        <taxon>Rhabditida</taxon>
        <taxon>Tylenchina</taxon>
        <taxon>Tylenchomorpha</taxon>
        <taxon>Tylenchoidea</taxon>
        <taxon>Heteroderidae</taxon>
        <taxon>Heteroderinae</taxon>
        <taxon>Globodera</taxon>
    </lineage>
</organism>
<evidence type="ECO:0000313" key="5">
    <source>
        <dbReference type="WBParaSite" id="GPLIN_000292100"/>
    </source>
</evidence>
<dbReference type="AlphaFoldDB" id="A0A183BQN5"/>
<dbReference type="InterPro" id="IPR020084">
    <property type="entry name" value="NUDIX_hydrolase_CS"/>
</dbReference>
<dbReference type="PRINTS" id="PR00502">
    <property type="entry name" value="NUDIXFAMILY"/>
</dbReference>